<accession>A0ABV6C383</accession>
<evidence type="ECO:0000259" key="5">
    <source>
        <dbReference type="PROSITE" id="PS51296"/>
    </source>
</evidence>
<dbReference type="Gene3D" id="2.102.10.10">
    <property type="entry name" value="Rieske [2Fe-2S] iron-sulphur domain"/>
    <property type="match status" value="1"/>
</dbReference>
<keyword evidence="1" id="KW-0001">2Fe-2S</keyword>
<proteinExistence type="predicted"/>
<dbReference type="InterPro" id="IPR036922">
    <property type="entry name" value="Rieske_2Fe-2S_sf"/>
</dbReference>
<keyword evidence="3" id="KW-0408">Iron</keyword>
<evidence type="ECO:0000256" key="2">
    <source>
        <dbReference type="ARBA" id="ARBA00022723"/>
    </source>
</evidence>
<organism evidence="6 7">
    <name type="scientific">Aciditerrimonas ferrireducens</name>
    <dbReference type="NCBI Taxonomy" id="667306"/>
    <lineage>
        <taxon>Bacteria</taxon>
        <taxon>Bacillati</taxon>
        <taxon>Actinomycetota</taxon>
        <taxon>Acidimicrobiia</taxon>
        <taxon>Acidimicrobiales</taxon>
        <taxon>Acidimicrobiaceae</taxon>
        <taxon>Aciditerrimonas</taxon>
    </lineage>
</organism>
<evidence type="ECO:0000256" key="3">
    <source>
        <dbReference type="ARBA" id="ARBA00023004"/>
    </source>
</evidence>
<keyword evidence="4" id="KW-0411">Iron-sulfur</keyword>
<protein>
    <submittedName>
        <fullName evidence="6">Rieske (2Fe-2S) protein</fullName>
    </submittedName>
</protein>
<dbReference type="RefSeq" id="WP_312710120.1">
    <property type="nucleotide sequence ID" value="NZ_JAKHEX010000010.1"/>
</dbReference>
<reference evidence="6 7" key="1">
    <citation type="submission" date="2024-09" db="EMBL/GenBank/DDBJ databases">
        <authorList>
            <person name="Sun Q."/>
            <person name="Mori K."/>
        </authorList>
    </citation>
    <scope>NUCLEOTIDE SEQUENCE [LARGE SCALE GENOMIC DNA]</scope>
    <source>
        <strain evidence="6 7">JCM 15389</strain>
    </source>
</reference>
<dbReference type="PROSITE" id="PS51296">
    <property type="entry name" value="RIESKE"/>
    <property type="match status" value="1"/>
</dbReference>
<feature type="domain" description="Rieske" evidence="5">
    <location>
        <begin position="118"/>
        <end position="217"/>
    </location>
</feature>
<dbReference type="Proteomes" id="UP001589788">
    <property type="component" value="Unassembled WGS sequence"/>
</dbReference>
<name>A0ABV6C383_9ACTN</name>
<evidence type="ECO:0000313" key="6">
    <source>
        <dbReference type="EMBL" id="MFC0080729.1"/>
    </source>
</evidence>
<dbReference type="EMBL" id="JBHLYQ010000004">
    <property type="protein sequence ID" value="MFC0080729.1"/>
    <property type="molecule type" value="Genomic_DNA"/>
</dbReference>
<gene>
    <name evidence="6" type="ORF">ACFFRE_00975</name>
</gene>
<dbReference type="InterPro" id="IPR017941">
    <property type="entry name" value="Rieske_2Fe-2S"/>
</dbReference>
<evidence type="ECO:0000256" key="1">
    <source>
        <dbReference type="ARBA" id="ARBA00022714"/>
    </source>
</evidence>
<keyword evidence="7" id="KW-1185">Reference proteome</keyword>
<evidence type="ECO:0000313" key="7">
    <source>
        <dbReference type="Proteomes" id="UP001589788"/>
    </source>
</evidence>
<sequence length="242" mass="25129">MDRVALGVADGLVERAVRRAAGRRGAEVVTVAAGPSGLGDQDSGPLVVVLDIEAPGVAADVAAWRDRWPETLVLGVASRPDRDRWLSAERAGFDRVVNRGAVGRALEELLTAGRGRRWFPVLADADAAGHLGLVARLGDSPVGPLAVYRVEGAMVCFVDRCPHAGRALAEGVLEGSVLTCPGHGSQFDLKSGARLRGPADEGIALWRLVLRQGRWCLPLGPTSSLAEFPAASAAGVPGDAGP</sequence>
<keyword evidence="2" id="KW-0479">Metal-binding</keyword>
<comment type="caution">
    <text evidence="6">The sequence shown here is derived from an EMBL/GenBank/DDBJ whole genome shotgun (WGS) entry which is preliminary data.</text>
</comment>
<evidence type="ECO:0000256" key="4">
    <source>
        <dbReference type="ARBA" id="ARBA00023014"/>
    </source>
</evidence>
<dbReference type="SUPFAM" id="SSF50022">
    <property type="entry name" value="ISP domain"/>
    <property type="match status" value="1"/>
</dbReference>
<dbReference type="Pfam" id="PF00355">
    <property type="entry name" value="Rieske"/>
    <property type="match status" value="1"/>
</dbReference>